<dbReference type="AlphaFoldDB" id="A0A4D6XIV2"/>
<reference evidence="2" key="1">
    <citation type="submission" date="2019-04" db="EMBL/GenBank/DDBJ databases">
        <title>Genome sequence of Pseudomonas putida 1290, an auxin catabolizing strain.</title>
        <authorList>
            <person name="Laird T.S."/>
            <person name="Leveau J.H.J."/>
        </authorList>
    </citation>
    <scope>NUCLEOTIDE SEQUENCE [LARGE SCALE GENOMIC DNA]</scope>
    <source>
        <strain evidence="2">1290</strain>
    </source>
</reference>
<organism evidence="1 2">
    <name type="scientific">Pseudomonas putida</name>
    <name type="common">Arthrobacter siderocapsulatus</name>
    <dbReference type="NCBI Taxonomy" id="303"/>
    <lineage>
        <taxon>Bacteria</taxon>
        <taxon>Pseudomonadati</taxon>
        <taxon>Pseudomonadota</taxon>
        <taxon>Gammaproteobacteria</taxon>
        <taxon>Pseudomonadales</taxon>
        <taxon>Pseudomonadaceae</taxon>
        <taxon>Pseudomonas</taxon>
    </lineage>
</organism>
<sequence length="120" mass="13417">MLKVRLDGRRLISTYQIILPPGARGEIDIVIGTDFAKKEITLPLSIMLQSGGENQNVTFANVGGRSLMTLHNWSTMGTALTSLYELAQVEDYGVVEMMMVNRCVGVTNDLTIQLWWRDVK</sequence>
<evidence type="ECO:0000313" key="2">
    <source>
        <dbReference type="Proteomes" id="UP000298551"/>
    </source>
</evidence>
<dbReference type="OrthoDB" id="9998756at2"/>
<name>A0A4D6XIV2_PSEPU</name>
<gene>
    <name evidence="1" type="ORF">E6B08_22975</name>
</gene>
<evidence type="ECO:0000313" key="1">
    <source>
        <dbReference type="EMBL" id="QCI14031.1"/>
    </source>
</evidence>
<proteinExistence type="predicted"/>
<dbReference type="Proteomes" id="UP000298551">
    <property type="component" value="Chromosome"/>
</dbReference>
<dbReference type="EMBL" id="CP039371">
    <property type="protein sequence ID" value="QCI14031.1"/>
    <property type="molecule type" value="Genomic_DNA"/>
</dbReference>
<dbReference type="RefSeq" id="WP_136916116.1">
    <property type="nucleotide sequence ID" value="NZ_CP039371.1"/>
</dbReference>
<accession>A0A4D6XIV2</accession>
<protein>
    <submittedName>
        <fullName evidence="1">Uncharacterized protein</fullName>
    </submittedName>
</protein>